<organism evidence="4 5">
    <name type="scientific">Schizophyllum amplum</name>
    <dbReference type="NCBI Taxonomy" id="97359"/>
    <lineage>
        <taxon>Eukaryota</taxon>
        <taxon>Fungi</taxon>
        <taxon>Dikarya</taxon>
        <taxon>Basidiomycota</taxon>
        <taxon>Agaricomycotina</taxon>
        <taxon>Agaricomycetes</taxon>
        <taxon>Agaricomycetidae</taxon>
        <taxon>Agaricales</taxon>
        <taxon>Schizophyllaceae</taxon>
        <taxon>Schizophyllum</taxon>
    </lineage>
</organism>
<feature type="compositionally biased region" description="Low complexity" evidence="2">
    <location>
        <begin position="364"/>
        <end position="378"/>
    </location>
</feature>
<dbReference type="PROSITE" id="PS50158">
    <property type="entry name" value="ZF_CCHC"/>
    <property type="match status" value="1"/>
</dbReference>
<keyword evidence="1" id="KW-0862">Zinc</keyword>
<evidence type="ECO:0000313" key="4">
    <source>
        <dbReference type="EMBL" id="TRM65866.1"/>
    </source>
</evidence>
<accession>A0A550CM39</accession>
<keyword evidence="1" id="KW-0479">Metal-binding</keyword>
<feature type="region of interest" description="Disordered" evidence="2">
    <location>
        <begin position="454"/>
        <end position="480"/>
    </location>
</feature>
<reference evidence="4 5" key="1">
    <citation type="journal article" date="2019" name="New Phytol.">
        <title>Comparative genomics reveals unique wood-decay strategies and fruiting body development in the Schizophyllaceae.</title>
        <authorList>
            <person name="Almasi E."/>
            <person name="Sahu N."/>
            <person name="Krizsan K."/>
            <person name="Balint B."/>
            <person name="Kovacs G.M."/>
            <person name="Kiss B."/>
            <person name="Cseklye J."/>
            <person name="Drula E."/>
            <person name="Henrissat B."/>
            <person name="Nagy I."/>
            <person name="Chovatia M."/>
            <person name="Adam C."/>
            <person name="LaButti K."/>
            <person name="Lipzen A."/>
            <person name="Riley R."/>
            <person name="Grigoriev I.V."/>
            <person name="Nagy L.G."/>
        </authorList>
    </citation>
    <scope>NUCLEOTIDE SEQUENCE [LARGE SCALE GENOMIC DNA]</scope>
    <source>
        <strain evidence="4 5">NL-1724</strain>
    </source>
</reference>
<protein>
    <recommendedName>
        <fullName evidence="3">CCHC-type domain-containing protein</fullName>
    </recommendedName>
</protein>
<dbReference type="GO" id="GO:0003676">
    <property type="term" value="F:nucleic acid binding"/>
    <property type="evidence" value="ECO:0007669"/>
    <property type="project" value="InterPro"/>
</dbReference>
<dbReference type="EMBL" id="VDMD01000004">
    <property type="protein sequence ID" value="TRM65866.1"/>
    <property type="molecule type" value="Genomic_DNA"/>
</dbReference>
<gene>
    <name evidence="4" type="ORF">BD626DRAFT_555930</name>
</gene>
<dbReference type="AlphaFoldDB" id="A0A550CM39"/>
<evidence type="ECO:0000256" key="1">
    <source>
        <dbReference type="PROSITE-ProRule" id="PRU00047"/>
    </source>
</evidence>
<feature type="compositionally biased region" description="Pro residues" evidence="2">
    <location>
        <begin position="379"/>
        <end position="396"/>
    </location>
</feature>
<feature type="region of interest" description="Disordered" evidence="2">
    <location>
        <begin position="330"/>
        <end position="426"/>
    </location>
</feature>
<sequence length="480" mass="52139">MAARAAAARIPRLRLFSGPNCSLCDVAKAELAQVRKTLAPARLRARDNQHPGARPGIVEKEVCLLDPSRTSRRQGDREGPMDRANSDRRAGEVAEGGGDPGQQLEERLKNIPSPHLFFEQDTPGEPCYTFAGIYVRLTDDILGEEDEDMDSLATSSHPSRSRCFNCGSPEHVLATCPNDISRQLVALSRQMHDFYRNSAGSSGSGGRLWAIEDWRTQRLNWLAEFQPGEALGPGSHPWLENMMIWGYPPGWYSGEDPRDRVRVLIEGSSEEPAILSYSPSIMMKATLTLRKSSSLLPRRLPRHRRQSDLPHHADGQSTLLAFFIGPSKRHASAPFAPRPPLGPPPPPPPPPPPGSPPPPPPPTSTEFTAATPPLGHLPHLPPSSPNTPPCNSPLPPAAAQQGSLSISDPSQQDLPTDGSSSLAPLRLSHKPSFVPAFSLKPYFVRHGYPACVTSLSLPSSNSEAEESDDGEQDMDFSDAE</sequence>
<dbReference type="GO" id="GO:0008270">
    <property type="term" value="F:zinc ion binding"/>
    <property type="evidence" value="ECO:0007669"/>
    <property type="project" value="UniProtKB-KW"/>
</dbReference>
<dbReference type="SMART" id="SM00343">
    <property type="entry name" value="ZnF_C2HC"/>
    <property type="match status" value="1"/>
</dbReference>
<proteinExistence type="predicted"/>
<comment type="caution">
    <text evidence="4">The sequence shown here is derived from an EMBL/GenBank/DDBJ whole genome shotgun (WGS) entry which is preliminary data.</text>
</comment>
<dbReference type="InterPro" id="IPR001878">
    <property type="entry name" value="Znf_CCHC"/>
</dbReference>
<evidence type="ECO:0000313" key="5">
    <source>
        <dbReference type="Proteomes" id="UP000320762"/>
    </source>
</evidence>
<feature type="compositionally biased region" description="Acidic residues" evidence="2">
    <location>
        <begin position="463"/>
        <end position="480"/>
    </location>
</feature>
<feature type="compositionally biased region" description="Basic and acidic residues" evidence="2">
    <location>
        <begin position="73"/>
        <end position="92"/>
    </location>
</feature>
<name>A0A550CM39_9AGAR</name>
<keyword evidence="1" id="KW-0863">Zinc-finger</keyword>
<dbReference type="OrthoDB" id="429967at2759"/>
<feature type="compositionally biased region" description="Pro residues" evidence="2">
    <location>
        <begin position="336"/>
        <end position="363"/>
    </location>
</feature>
<keyword evidence="5" id="KW-1185">Reference proteome</keyword>
<dbReference type="Gene3D" id="3.40.30.10">
    <property type="entry name" value="Glutaredoxin"/>
    <property type="match status" value="1"/>
</dbReference>
<dbReference type="Proteomes" id="UP000320762">
    <property type="component" value="Unassembled WGS sequence"/>
</dbReference>
<dbReference type="STRING" id="97359.A0A550CM39"/>
<evidence type="ECO:0000256" key="2">
    <source>
        <dbReference type="SAM" id="MobiDB-lite"/>
    </source>
</evidence>
<evidence type="ECO:0000259" key="3">
    <source>
        <dbReference type="PROSITE" id="PS50158"/>
    </source>
</evidence>
<feature type="domain" description="CCHC-type" evidence="3">
    <location>
        <begin position="162"/>
        <end position="178"/>
    </location>
</feature>
<feature type="region of interest" description="Disordered" evidence="2">
    <location>
        <begin position="64"/>
        <end position="105"/>
    </location>
</feature>
<feature type="compositionally biased region" description="Polar residues" evidence="2">
    <location>
        <begin position="400"/>
        <end position="422"/>
    </location>
</feature>